<evidence type="ECO:0000313" key="2">
    <source>
        <dbReference type="Proteomes" id="UP000183832"/>
    </source>
</evidence>
<evidence type="ECO:0000313" key="1">
    <source>
        <dbReference type="EMBL" id="CRK93919.1"/>
    </source>
</evidence>
<protein>
    <submittedName>
        <fullName evidence="1">CLUMA_CG007446, isoform A</fullName>
    </submittedName>
</protein>
<proteinExistence type="predicted"/>
<dbReference type="EMBL" id="CVRI01000038">
    <property type="protein sequence ID" value="CRK93919.1"/>
    <property type="molecule type" value="Genomic_DNA"/>
</dbReference>
<accession>A0A1J1I0P3</accession>
<sequence length="77" mass="8443">MAAFQDLTHSHALPLNSNKILKRAARLSASKYTSKQHFALTLVVTATKSWNVNVKISFAAARILVAVPTGNMKTYDL</sequence>
<keyword evidence="2" id="KW-1185">Reference proteome</keyword>
<name>A0A1J1I0P3_9DIPT</name>
<reference evidence="1 2" key="1">
    <citation type="submission" date="2015-04" db="EMBL/GenBank/DDBJ databases">
        <authorList>
            <person name="Syromyatnikov M.Y."/>
            <person name="Popov V.N."/>
        </authorList>
    </citation>
    <scope>NUCLEOTIDE SEQUENCE [LARGE SCALE GENOMIC DNA]</scope>
</reference>
<organism evidence="1 2">
    <name type="scientific">Clunio marinus</name>
    <dbReference type="NCBI Taxonomy" id="568069"/>
    <lineage>
        <taxon>Eukaryota</taxon>
        <taxon>Metazoa</taxon>
        <taxon>Ecdysozoa</taxon>
        <taxon>Arthropoda</taxon>
        <taxon>Hexapoda</taxon>
        <taxon>Insecta</taxon>
        <taxon>Pterygota</taxon>
        <taxon>Neoptera</taxon>
        <taxon>Endopterygota</taxon>
        <taxon>Diptera</taxon>
        <taxon>Nematocera</taxon>
        <taxon>Chironomoidea</taxon>
        <taxon>Chironomidae</taxon>
        <taxon>Clunio</taxon>
    </lineage>
</organism>
<dbReference type="AlphaFoldDB" id="A0A1J1I0P3"/>
<dbReference type="Proteomes" id="UP000183832">
    <property type="component" value="Unassembled WGS sequence"/>
</dbReference>
<gene>
    <name evidence="1" type="ORF">CLUMA_CG007446</name>
</gene>